<gene>
    <name evidence="1" type="ORF">JQ615_37810</name>
</gene>
<evidence type="ECO:0008006" key="3">
    <source>
        <dbReference type="Google" id="ProtNLM"/>
    </source>
</evidence>
<comment type="caution">
    <text evidence="1">The sequence shown here is derived from an EMBL/GenBank/DDBJ whole genome shotgun (WGS) entry which is preliminary data.</text>
</comment>
<dbReference type="Proteomes" id="UP001315278">
    <property type="component" value="Unassembled WGS sequence"/>
</dbReference>
<evidence type="ECO:0000313" key="2">
    <source>
        <dbReference type="Proteomes" id="UP001315278"/>
    </source>
</evidence>
<keyword evidence="2" id="KW-1185">Reference proteome</keyword>
<dbReference type="EMBL" id="JAFCJH010000071">
    <property type="protein sequence ID" value="MBR0801129.1"/>
    <property type="molecule type" value="Genomic_DNA"/>
</dbReference>
<accession>A0ABS5FX36</accession>
<organism evidence="1 2">
    <name type="scientific">Bradyrhizobium jicamae</name>
    <dbReference type="NCBI Taxonomy" id="280332"/>
    <lineage>
        <taxon>Bacteria</taxon>
        <taxon>Pseudomonadati</taxon>
        <taxon>Pseudomonadota</taxon>
        <taxon>Alphaproteobacteria</taxon>
        <taxon>Hyphomicrobiales</taxon>
        <taxon>Nitrobacteraceae</taxon>
        <taxon>Bradyrhizobium</taxon>
    </lineage>
</organism>
<sequence length="51" mass="5998">MKDYLVKREDLEALRLLRAFSKLTDPDKRRAALEFVEAMLPAEKPQGRPRK</sequence>
<dbReference type="RefSeq" id="WP_212495268.1">
    <property type="nucleotide sequence ID" value="NZ_JAFCJH010000071.1"/>
</dbReference>
<reference evidence="2" key="1">
    <citation type="journal article" date="2021" name="ISME J.">
        <title>Evolutionary origin and ecological implication of a unique nif island in free-living Bradyrhizobium lineages.</title>
        <authorList>
            <person name="Tao J."/>
        </authorList>
    </citation>
    <scope>NUCLEOTIDE SEQUENCE [LARGE SCALE GENOMIC DNA]</scope>
    <source>
        <strain evidence="2">SZCCT0434</strain>
    </source>
</reference>
<protein>
    <recommendedName>
        <fullName evidence="3">Transcriptional regulator</fullName>
    </recommendedName>
</protein>
<proteinExistence type="predicted"/>
<evidence type="ECO:0000313" key="1">
    <source>
        <dbReference type="EMBL" id="MBR0801129.1"/>
    </source>
</evidence>
<name>A0ABS5FX36_9BRAD</name>